<feature type="region of interest" description="Disordered" evidence="1">
    <location>
        <begin position="168"/>
        <end position="187"/>
    </location>
</feature>
<protein>
    <submittedName>
        <fullName evidence="3">Cobalamin biosynthesis protein</fullName>
    </submittedName>
</protein>
<dbReference type="PANTHER" id="PTHR37477">
    <property type="entry name" value="COBALT-PRECORRIN-5A HYDROLASE"/>
    <property type="match status" value="1"/>
</dbReference>
<dbReference type="InterPro" id="IPR036518">
    <property type="entry name" value="CobE/GbiG_C_sf"/>
</dbReference>
<dbReference type="InterPro" id="IPR002750">
    <property type="entry name" value="CobE/GbiG_C"/>
</dbReference>
<dbReference type="Pfam" id="PF01890">
    <property type="entry name" value="CbiG_C"/>
    <property type="match status" value="1"/>
</dbReference>
<name>A0ABW9ERK7_9BURK</name>
<evidence type="ECO:0000259" key="2">
    <source>
        <dbReference type="Pfam" id="PF01890"/>
    </source>
</evidence>
<reference evidence="3 4" key="1">
    <citation type="journal article" date="2024" name="Chem. Sci.">
        <title>Discovery of megapolipeptins by genome mining of a Burkholderiales bacteria collection.</title>
        <authorList>
            <person name="Paulo B.S."/>
            <person name="Recchia M.J.J."/>
            <person name="Lee S."/>
            <person name="Fergusson C.H."/>
            <person name="Romanowski S.B."/>
            <person name="Hernandez A."/>
            <person name="Krull N."/>
            <person name="Liu D.Y."/>
            <person name="Cavanagh H."/>
            <person name="Bos A."/>
            <person name="Gray C.A."/>
            <person name="Murphy B.T."/>
            <person name="Linington R.G."/>
            <person name="Eustaquio A.S."/>
        </authorList>
    </citation>
    <scope>NUCLEOTIDE SEQUENCE [LARGE SCALE GENOMIC DNA]</scope>
    <source>
        <strain evidence="3 4">RL17-350-BIC-E</strain>
    </source>
</reference>
<gene>
    <name evidence="3" type="ORF">PQQ73_36400</name>
</gene>
<dbReference type="Proteomes" id="UP001629392">
    <property type="component" value="Unassembled WGS sequence"/>
</dbReference>
<evidence type="ECO:0000256" key="1">
    <source>
        <dbReference type="SAM" id="MobiDB-lite"/>
    </source>
</evidence>
<organism evidence="3 4">
    <name type="scientific">Paraburkholderia strydomiana</name>
    <dbReference type="NCBI Taxonomy" id="1245417"/>
    <lineage>
        <taxon>Bacteria</taxon>
        <taxon>Pseudomonadati</taxon>
        <taxon>Pseudomonadota</taxon>
        <taxon>Betaproteobacteria</taxon>
        <taxon>Burkholderiales</taxon>
        <taxon>Burkholderiaceae</taxon>
        <taxon>Paraburkholderia</taxon>
    </lineage>
</organism>
<dbReference type="SUPFAM" id="SSF159664">
    <property type="entry name" value="CobE/GbiG C-terminal domain-like"/>
    <property type="match status" value="1"/>
</dbReference>
<dbReference type="EMBL" id="JAQQCL010000054">
    <property type="protein sequence ID" value="MFM0721774.1"/>
    <property type="molecule type" value="Genomic_DNA"/>
</dbReference>
<proteinExistence type="predicted"/>
<dbReference type="RefSeq" id="WP_408157914.1">
    <property type="nucleotide sequence ID" value="NZ_JAQQCL010000054.1"/>
</dbReference>
<dbReference type="Gene3D" id="3.30.420.180">
    <property type="entry name" value="CobE/GbiG C-terminal domain"/>
    <property type="match status" value="1"/>
</dbReference>
<accession>A0ABW9ERK7</accession>
<dbReference type="InterPro" id="IPR052553">
    <property type="entry name" value="CbiG_hydrolase"/>
</dbReference>
<comment type="caution">
    <text evidence="3">The sequence shown here is derived from an EMBL/GenBank/DDBJ whole genome shotgun (WGS) entry which is preliminary data.</text>
</comment>
<evidence type="ECO:0000313" key="4">
    <source>
        <dbReference type="Proteomes" id="UP001629392"/>
    </source>
</evidence>
<feature type="domain" description="CobE/GbiG C-terminal" evidence="2">
    <location>
        <begin position="4"/>
        <end position="166"/>
    </location>
</feature>
<keyword evidence="4" id="KW-1185">Reference proteome</keyword>
<dbReference type="PANTHER" id="PTHR37477:SF1">
    <property type="entry name" value="COBALT-PRECORRIN-5A HYDROLASE"/>
    <property type="match status" value="1"/>
</dbReference>
<sequence>MKTLSVGIGCRLNTPAAQIEAAVRAALGPHAFDQIRAVASVDTKADEPGLLEFCARHALPLLLFSRAQVAGIAVAKPSDAVREHLGVDGVCEPCALLAASCEPAAVVAATVRGARAAHTAPDAGAISAVAAAGTLAARAVAIAPAAPTARLLVSKTHHGGVTVAIATATTDAGDEPPNHAPHRQDLR</sequence>
<evidence type="ECO:0000313" key="3">
    <source>
        <dbReference type="EMBL" id="MFM0721774.1"/>
    </source>
</evidence>